<keyword evidence="3" id="KW-1185">Reference proteome</keyword>
<evidence type="ECO:0000313" key="2">
    <source>
        <dbReference type="EMBL" id="CAK9189539.1"/>
    </source>
</evidence>
<reference evidence="2 3" key="1">
    <citation type="submission" date="2024-02" db="EMBL/GenBank/DDBJ databases">
        <authorList>
            <consortium name="ELIXIR-Norway"/>
            <consortium name="Elixir Norway"/>
        </authorList>
    </citation>
    <scope>NUCLEOTIDE SEQUENCE [LARGE SCALE GENOMIC DNA]</scope>
</reference>
<feature type="region of interest" description="Disordered" evidence="1">
    <location>
        <begin position="1"/>
        <end position="21"/>
    </location>
</feature>
<organism evidence="2 3">
    <name type="scientific">Sphagnum troendelagicum</name>
    <dbReference type="NCBI Taxonomy" id="128251"/>
    <lineage>
        <taxon>Eukaryota</taxon>
        <taxon>Viridiplantae</taxon>
        <taxon>Streptophyta</taxon>
        <taxon>Embryophyta</taxon>
        <taxon>Bryophyta</taxon>
        <taxon>Sphagnophytina</taxon>
        <taxon>Sphagnopsida</taxon>
        <taxon>Sphagnales</taxon>
        <taxon>Sphagnaceae</taxon>
        <taxon>Sphagnum</taxon>
    </lineage>
</organism>
<name>A0ABP0T7P9_9BRYO</name>
<dbReference type="EMBL" id="OZ019893">
    <property type="protein sequence ID" value="CAK9189539.1"/>
    <property type="molecule type" value="Genomic_DNA"/>
</dbReference>
<accession>A0ABP0T7P9</accession>
<sequence>MIARQDRRRTCGSASSSAAETVGSAGYRGFLAIYLSSRLPLQEEHRISRSLRRDAIPLLRKASTCPASRIKKSCSILVGDRISYSSLQSATSPSAAAV</sequence>
<protein>
    <submittedName>
        <fullName evidence="2">Uncharacterized protein</fullName>
    </submittedName>
</protein>
<evidence type="ECO:0000256" key="1">
    <source>
        <dbReference type="SAM" id="MobiDB-lite"/>
    </source>
</evidence>
<gene>
    <name evidence="2" type="ORF">CSSPTR1EN2_LOCUS190</name>
</gene>
<proteinExistence type="predicted"/>
<dbReference type="Proteomes" id="UP001497512">
    <property type="component" value="Chromosome 1"/>
</dbReference>
<evidence type="ECO:0000313" key="3">
    <source>
        <dbReference type="Proteomes" id="UP001497512"/>
    </source>
</evidence>